<sequence length="294" mass="32109">MFSGTGTAVVTPFKSGKVDYESFERFLNFQINGGVDFLVVLGTTGEAPAVTAKEREEIVRFVIKTVEGRVPVVVGTGSNSTEAAIELSNQALSLGVDGVLVVTPYYNKPPQEGLYQHYRTIASRINKGRLIIYNVPGRTGVNILPETVLRLAEIENIVGIKEASGDEAQVDYLIRKMQKQRPNFFILSGNDDQAFHLVNAGGDGVISVLSNVAPRETSTMIRFALDGEIGKARELHLRLFPLMKGLFCETNPIPVKYGVSRLGYCENELRLPLIPASSKAMAVVDEALKESGIY</sequence>
<dbReference type="EMBL" id="CP001997">
    <property type="protein sequence ID" value="ADE56160.1"/>
    <property type="molecule type" value="Genomic_DNA"/>
</dbReference>
<dbReference type="NCBIfam" id="TIGR00674">
    <property type="entry name" value="dapA"/>
    <property type="match status" value="1"/>
</dbReference>
<feature type="active site" description="Proton donor/acceptor" evidence="12 14">
    <location>
        <position position="133"/>
    </location>
</feature>
<comment type="subunit">
    <text evidence="12">Homotetramer; dimer of dimers.</text>
</comment>
<keyword evidence="5 12" id="KW-0963">Cytoplasm</keyword>
<dbReference type="AlphaFoldDB" id="D5EC78"/>
<dbReference type="SUPFAM" id="SSF51569">
    <property type="entry name" value="Aldolase"/>
    <property type="match status" value="1"/>
</dbReference>
<comment type="caution">
    <text evidence="12">Was originally thought to be a dihydrodipicolinate synthase (DHDPS), catalyzing the condensation of (S)-aspartate-beta-semialdehyde [(S)-ASA] and pyruvate to dihydrodipicolinate (DHDP). However, it was shown in E.coli that the product of the enzymatic reaction is not dihydrodipicolinate but in fact (4S)-4-hydroxy-2,3,4,5-tetrahydro-(2S)-dipicolinic acid (HTPA), and that the consecutive dehydration reaction leading to DHDP is not spontaneous but catalyzed by DapB.</text>
</comment>
<dbReference type="PANTHER" id="PTHR12128:SF66">
    <property type="entry name" value="4-HYDROXY-2-OXOGLUTARATE ALDOLASE, MITOCHONDRIAL"/>
    <property type="match status" value="1"/>
</dbReference>
<keyword evidence="8 12" id="KW-0457">Lysine biosynthesis</keyword>
<evidence type="ECO:0000256" key="15">
    <source>
        <dbReference type="PIRSR" id="PIRSR001365-2"/>
    </source>
</evidence>
<comment type="subcellular location">
    <subcellularLocation>
        <location evidence="12">Cytoplasm</location>
    </subcellularLocation>
</comment>
<protein>
    <recommendedName>
        <fullName evidence="4 12">4-hydroxy-tetrahydrodipicolinate synthase</fullName>
        <shortName evidence="12">HTPA synthase</shortName>
        <ecNumber evidence="4 12">4.3.3.7</ecNumber>
    </recommendedName>
</protein>
<dbReference type="OrthoDB" id="9782828at2"/>
<evidence type="ECO:0000256" key="1">
    <source>
        <dbReference type="ARBA" id="ARBA00003294"/>
    </source>
</evidence>
<keyword evidence="17" id="KW-1185">Reference proteome</keyword>
<keyword evidence="10 12" id="KW-0704">Schiff base</keyword>
<dbReference type="InterPro" id="IPR005263">
    <property type="entry name" value="DapA"/>
</dbReference>
<evidence type="ECO:0000313" key="17">
    <source>
        <dbReference type="Proteomes" id="UP000002366"/>
    </source>
</evidence>
<evidence type="ECO:0000313" key="16">
    <source>
        <dbReference type="EMBL" id="ADE56160.1"/>
    </source>
</evidence>
<keyword evidence="6 12" id="KW-0028">Amino-acid biosynthesis</keyword>
<evidence type="ECO:0000256" key="8">
    <source>
        <dbReference type="ARBA" id="ARBA00023154"/>
    </source>
</evidence>
<dbReference type="GO" id="GO:0019877">
    <property type="term" value="P:diaminopimelate biosynthetic process"/>
    <property type="evidence" value="ECO:0007669"/>
    <property type="project" value="UniProtKB-UniRule"/>
</dbReference>
<feature type="site" description="Part of a proton relay during catalysis" evidence="12">
    <location>
        <position position="43"/>
    </location>
</feature>
<feature type="site" description="Part of a proton relay during catalysis" evidence="12">
    <location>
        <position position="106"/>
    </location>
</feature>
<dbReference type="PRINTS" id="PR00146">
    <property type="entry name" value="DHPICSNTHASE"/>
</dbReference>
<dbReference type="EC" id="4.3.3.7" evidence="4 12"/>
<comment type="similarity">
    <text evidence="3 12 13">Belongs to the DapA family.</text>
</comment>
<name>D5EC78_AMICL</name>
<feature type="active site" description="Schiff-base intermediate with substrate" evidence="12 14">
    <location>
        <position position="161"/>
    </location>
</feature>
<dbReference type="KEGG" id="aco:Amico_0011"/>
<dbReference type="HAMAP" id="MF_00418">
    <property type="entry name" value="DapA"/>
    <property type="match status" value="1"/>
</dbReference>
<dbReference type="PANTHER" id="PTHR12128">
    <property type="entry name" value="DIHYDRODIPICOLINATE SYNTHASE"/>
    <property type="match status" value="1"/>
</dbReference>
<dbReference type="Pfam" id="PF00701">
    <property type="entry name" value="DHDPS"/>
    <property type="match status" value="1"/>
</dbReference>
<dbReference type="InterPro" id="IPR013785">
    <property type="entry name" value="Aldolase_TIM"/>
</dbReference>
<dbReference type="RefSeq" id="WP_013047426.1">
    <property type="nucleotide sequence ID" value="NC_014011.1"/>
</dbReference>
<dbReference type="PROSITE" id="PS00666">
    <property type="entry name" value="DHDPS_2"/>
    <property type="match status" value="1"/>
</dbReference>
<dbReference type="UniPathway" id="UPA00034">
    <property type="reaction ID" value="UER00017"/>
</dbReference>
<evidence type="ECO:0000256" key="13">
    <source>
        <dbReference type="PIRNR" id="PIRNR001365"/>
    </source>
</evidence>
<dbReference type="GO" id="GO:0009089">
    <property type="term" value="P:lysine biosynthetic process via diaminopimelate"/>
    <property type="evidence" value="ECO:0007669"/>
    <property type="project" value="UniProtKB-UniRule"/>
</dbReference>
<organism evidence="16 17">
    <name type="scientific">Aminobacterium colombiense (strain DSM 12261 / ALA-1)</name>
    <dbReference type="NCBI Taxonomy" id="572547"/>
    <lineage>
        <taxon>Bacteria</taxon>
        <taxon>Thermotogati</taxon>
        <taxon>Synergistota</taxon>
        <taxon>Synergistia</taxon>
        <taxon>Synergistales</taxon>
        <taxon>Aminobacteriaceae</taxon>
        <taxon>Aminobacterium</taxon>
    </lineage>
</organism>
<dbReference type="SMART" id="SM01130">
    <property type="entry name" value="DHDPS"/>
    <property type="match status" value="1"/>
</dbReference>
<comment type="catalytic activity">
    <reaction evidence="11 12">
        <text>L-aspartate 4-semialdehyde + pyruvate = (2S,4S)-4-hydroxy-2,3,4,5-tetrahydrodipicolinate + H2O + H(+)</text>
        <dbReference type="Rhea" id="RHEA:34171"/>
        <dbReference type="ChEBI" id="CHEBI:15361"/>
        <dbReference type="ChEBI" id="CHEBI:15377"/>
        <dbReference type="ChEBI" id="CHEBI:15378"/>
        <dbReference type="ChEBI" id="CHEBI:67139"/>
        <dbReference type="ChEBI" id="CHEBI:537519"/>
        <dbReference type="EC" id="4.3.3.7"/>
    </reaction>
</comment>
<accession>D5EC78</accession>
<dbReference type="InterPro" id="IPR020625">
    <property type="entry name" value="Schiff_base-form_aldolases_AS"/>
</dbReference>
<evidence type="ECO:0000256" key="2">
    <source>
        <dbReference type="ARBA" id="ARBA00005120"/>
    </source>
</evidence>
<dbReference type="GO" id="GO:0005829">
    <property type="term" value="C:cytosol"/>
    <property type="evidence" value="ECO:0007669"/>
    <property type="project" value="TreeGrafter"/>
</dbReference>
<keyword evidence="7 12" id="KW-0220">Diaminopimelate biosynthesis</keyword>
<feature type="binding site" evidence="12 15">
    <location>
        <position position="206"/>
    </location>
    <ligand>
        <name>pyruvate</name>
        <dbReference type="ChEBI" id="CHEBI:15361"/>
    </ligand>
</feature>
<evidence type="ECO:0000256" key="12">
    <source>
        <dbReference type="HAMAP-Rule" id="MF_00418"/>
    </source>
</evidence>
<dbReference type="InterPro" id="IPR002220">
    <property type="entry name" value="DapA-like"/>
</dbReference>
<dbReference type="Proteomes" id="UP000002366">
    <property type="component" value="Chromosome"/>
</dbReference>
<evidence type="ECO:0000256" key="3">
    <source>
        <dbReference type="ARBA" id="ARBA00007592"/>
    </source>
</evidence>
<evidence type="ECO:0000256" key="5">
    <source>
        <dbReference type="ARBA" id="ARBA00022490"/>
    </source>
</evidence>
<dbReference type="HOGENOM" id="CLU_049343_7_0_0"/>
<dbReference type="CDD" id="cd00950">
    <property type="entry name" value="DHDPS"/>
    <property type="match status" value="1"/>
</dbReference>
<reference evidence="16 17" key="1">
    <citation type="journal article" date="2010" name="Stand. Genomic Sci.">
        <title>Complete genome sequence of Aminobacterium colombiense type strain (ALA-1).</title>
        <authorList>
            <person name="Chertkov O."/>
            <person name="Sikorski J."/>
            <person name="Brambilla E."/>
            <person name="Lapidus A."/>
            <person name="Copeland A."/>
            <person name="Glavina Del Rio T."/>
            <person name="Nolan M."/>
            <person name="Lucas S."/>
            <person name="Tice H."/>
            <person name="Cheng J.F."/>
            <person name="Han C."/>
            <person name="Detter J.C."/>
            <person name="Bruce D."/>
            <person name="Tapia R."/>
            <person name="Goodwin L."/>
            <person name="Pitluck S."/>
            <person name="Liolios K."/>
            <person name="Ivanova N."/>
            <person name="Mavromatis K."/>
            <person name="Ovchinnikova G."/>
            <person name="Pati A."/>
            <person name="Chen A."/>
            <person name="Palaniappan K."/>
            <person name="Land M."/>
            <person name="Hauser L."/>
            <person name="Chang Y.J."/>
            <person name="Jeffries C.D."/>
            <person name="Spring S."/>
            <person name="Rohde M."/>
            <person name="Goker M."/>
            <person name="Bristow J."/>
            <person name="Eisen J.A."/>
            <person name="Markowitz V."/>
            <person name="Hugenholtz P."/>
            <person name="Kyrpides N.C."/>
            <person name="Klenk H.P."/>
        </authorList>
    </citation>
    <scope>NUCLEOTIDE SEQUENCE [LARGE SCALE GENOMIC DNA]</scope>
    <source>
        <strain evidence="17">DSM 12261 / ALA-1</strain>
    </source>
</reference>
<evidence type="ECO:0000256" key="4">
    <source>
        <dbReference type="ARBA" id="ARBA00012086"/>
    </source>
</evidence>
<evidence type="ECO:0000256" key="11">
    <source>
        <dbReference type="ARBA" id="ARBA00047836"/>
    </source>
</evidence>
<dbReference type="STRING" id="572547.Amico_0011"/>
<comment type="pathway">
    <text evidence="2 12">Amino-acid biosynthesis; L-lysine biosynthesis via DAP pathway; (S)-tetrahydrodipicolinate from L-aspartate: step 3/4.</text>
</comment>
<evidence type="ECO:0000256" key="7">
    <source>
        <dbReference type="ARBA" id="ARBA00022915"/>
    </source>
</evidence>
<feature type="binding site" evidence="12 15">
    <location>
        <position position="44"/>
    </location>
    <ligand>
        <name>pyruvate</name>
        <dbReference type="ChEBI" id="CHEBI:15361"/>
    </ligand>
</feature>
<evidence type="ECO:0000256" key="6">
    <source>
        <dbReference type="ARBA" id="ARBA00022605"/>
    </source>
</evidence>
<evidence type="ECO:0000256" key="14">
    <source>
        <dbReference type="PIRSR" id="PIRSR001365-1"/>
    </source>
</evidence>
<keyword evidence="9 12" id="KW-0456">Lyase</keyword>
<comment type="function">
    <text evidence="1 12">Catalyzes the condensation of (S)-aspartate-beta-semialdehyde [(S)-ASA] and pyruvate to 4-hydroxy-tetrahydrodipicolinate (HTPA).</text>
</comment>
<dbReference type="GO" id="GO:0008840">
    <property type="term" value="F:4-hydroxy-tetrahydrodipicolinate synthase activity"/>
    <property type="evidence" value="ECO:0007669"/>
    <property type="project" value="UniProtKB-UniRule"/>
</dbReference>
<gene>
    <name evidence="12" type="primary">dapA</name>
    <name evidence="16" type="ordered locus">Amico_0011</name>
</gene>
<dbReference type="Gene3D" id="3.20.20.70">
    <property type="entry name" value="Aldolase class I"/>
    <property type="match status" value="1"/>
</dbReference>
<evidence type="ECO:0000256" key="10">
    <source>
        <dbReference type="ARBA" id="ARBA00023270"/>
    </source>
</evidence>
<dbReference type="PIRSF" id="PIRSF001365">
    <property type="entry name" value="DHDPS"/>
    <property type="match status" value="1"/>
</dbReference>
<dbReference type="eggNOG" id="COG0329">
    <property type="taxonomic scope" value="Bacteria"/>
</dbReference>
<proteinExistence type="inferred from homology"/>
<evidence type="ECO:0000256" key="9">
    <source>
        <dbReference type="ARBA" id="ARBA00023239"/>
    </source>
</evidence>